<dbReference type="Proteomes" id="UP000578077">
    <property type="component" value="Unassembled WGS sequence"/>
</dbReference>
<name>A0A841EIQ8_9ACTN</name>
<dbReference type="EMBL" id="JACHLY010000001">
    <property type="protein sequence ID" value="MBB6000240.1"/>
    <property type="molecule type" value="Genomic_DNA"/>
</dbReference>
<keyword evidence="2" id="KW-1185">Reference proteome</keyword>
<evidence type="ECO:0000313" key="2">
    <source>
        <dbReference type="Proteomes" id="UP000578077"/>
    </source>
</evidence>
<dbReference type="AlphaFoldDB" id="A0A841EIQ8"/>
<organism evidence="1 2">
    <name type="scientific">Streptomonospora salina</name>
    <dbReference type="NCBI Taxonomy" id="104205"/>
    <lineage>
        <taxon>Bacteria</taxon>
        <taxon>Bacillati</taxon>
        <taxon>Actinomycetota</taxon>
        <taxon>Actinomycetes</taxon>
        <taxon>Streptosporangiales</taxon>
        <taxon>Nocardiopsidaceae</taxon>
        <taxon>Streptomonospora</taxon>
    </lineage>
</organism>
<evidence type="ECO:0000313" key="1">
    <source>
        <dbReference type="EMBL" id="MBB6000240.1"/>
    </source>
</evidence>
<proteinExistence type="predicted"/>
<accession>A0A841EIQ8</accession>
<reference evidence="1 2" key="1">
    <citation type="submission" date="2020-08" db="EMBL/GenBank/DDBJ databases">
        <title>Sequencing the genomes of 1000 actinobacteria strains.</title>
        <authorList>
            <person name="Klenk H.-P."/>
        </authorList>
    </citation>
    <scope>NUCLEOTIDE SEQUENCE [LARGE SCALE GENOMIC DNA]</scope>
    <source>
        <strain evidence="1 2">DSM 44593</strain>
    </source>
</reference>
<comment type="caution">
    <text evidence="1">The sequence shown here is derived from an EMBL/GenBank/DDBJ whole genome shotgun (WGS) entry which is preliminary data.</text>
</comment>
<protein>
    <submittedName>
        <fullName evidence="1">Uncharacterized protein</fullName>
    </submittedName>
</protein>
<gene>
    <name evidence="1" type="ORF">HNR25_003991</name>
</gene>
<sequence>MVGRPATGQAPTQHVRAENDLWYGAKDRAERQFGPRTFPWLVRTLLEAYNRGELVIDAEGRVSVVQEGEDDADG</sequence>